<dbReference type="AlphaFoldDB" id="A0A831WBP6"/>
<evidence type="ECO:0000256" key="1">
    <source>
        <dbReference type="ARBA" id="ARBA00001946"/>
    </source>
</evidence>
<dbReference type="GO" id="GO:0043709">
    <property type="term" value="P:cell adhesion involved in single-species biofilm formation"/>
    <property type="evidence" value="ECO:0007669"/>
    <property type="project" value="TreeGrafter"/>
</dbReference>
<comment type="cofactor">
    <cofactor evidence="1">
        <name>Mg(2+)</name>
        <dbReference type="ChEBI" id="CHEBI:18420"/>
    </cofactor>
</comment>
<dbReference type="GO" id="GO:1902201">
    <property type="term" value="P:negative regulation of bacterial-type flagellum-dependent cell motility"/>
    <property type="evidence" value="ECO:0007669"/>
    <property type="project" value="TreeGrafter"/>
</dbReference>
<feature type="domain" description="GGDEF" evidence="4">
    <location>
        <begin position="254"/>
        <end position="394"/>
    </location>
</feature>
<dbReference type="Pfam" id="PF13185">
    <property type="entry name" value="GAF_2"/>
    <property type="match status" value="1"/>
</dbReference>
<evidence type="ECO:0000259" key="4">
    <source>
        <dbReference type="PROSITE" id="PS50887"/>
    </source>
</evidence>
<dbReference type="SMART" id="SM00065">
    <property type="entry name" value="GAF"/>
    <property type="match status" value="1"/>
</dbReference>
<dbReference type="NCBIfam" id="TIGR00254">
    <property type="entry name" value="GGDEF"/>
    <property type="match status" value="1"/>
</dbReference>
<sequence>MASLHQDVPSPGFSEGFVGLVDALSAIRELSDIDLDKVSQQQLLQAALEILVRHQDLENCSLFLLQNDRLVCAAGTDAAAQLGPSGRPVGTGLDRSVTFVVGEGVMGLAARSGELQYCRDCRHDEYFRLLPEERRAEQEGSLMSVPVKIGDRVLGVLNVSHSSVDFFEPWHGHFLSLFANCLGRFYHTHRLLHDLDSMVRERASELEQALIESEDLRHRYQRLSTTDELTGLHNRRYFFAEGESMLARSSRYRLPVSLLLLDVDYFKRINDRWGHSVGDRVLRVIAGVLREEVRSGDLVARLGGEEFVMLLPNTGPVGADLMAKRIQERIGHSDLGGEMKEVALTVSIGMTTLSESGFGDDGPAADLNHLYRQADIAMYRCKREGRNRRMFYTPGMEDDSGTRD</sequence>
<evidence type="ECO:0000256" key="3">
    <source>
        <dbReference type="ARBA" id="ARBA00034247"/>
    </source>
</evidence>
<dbReference type="GO" id="GO:0052621">
    <property type="term" value="F:diguanylate cyclase activity"/>
    <property type="evidence" value="ECO:0007669"/>
    <property type="project" value="UniProtKB-EC"/>
</dbReference>
<protein>
    <recommendedName>
        <fullName evidence="2">diguanylate cyclase</fullName>
        <ecNumber evidence="2">2.7.7.65</ecNumber>
    </recommendedName>
</protein>
<accession>A0A831WBP6</accession>
<dbReference type="InterPro" id="IPR043128">
    <property type="entry name" value="Rev_trsase/Diguanyl_cyclase"/>
</dbReference>
<dbReference type="Gene3D" id="3.30.450.40">
    <property type="match status" value="1"/>
</dbReference>
<organism evidence="5">
    <name type="scientific">Sedimenticola thiotaurini</name>
    <dbReference type="NCBI Taxonomy" id="1543721"/>
    <lineage>
        <taxon>Bacteria</taxon>
        <taxon>Pseudomonadati</taxon>
        <taxon>Pseudomonadota</taxon>
        <taxon>Gammaproteobacteria</taxon>
        <taxon>Chromatiales</taxon>
        <taxon>Sedimenticolaceae</taxon>
        <taxon>Sedimenticola</taxon>
    </lineage>
</organism>
<dbReference type="SMART" id="SM00267">
    <property type="entry name" value="GGDEF"/>
    <property type="match status" value="1"/>
</dbReference>
<dbReference type="Proteomes" id="UP000886251">
    <property type="component" value="Unassembled WGS sequence"/>
</dbReference>
<dbReference type="InterPro" id="IPR050469">
    <property type="entry name" value="Diguanylate_Cyclase"/>
</dbReference>
<evidence type="ECO:0000313" key="5">
    <source>
        <dbReference type="EMBL" id="HEB97477.1"/>
    </source>
</evidence>
<dbReference type="InterPro" id="IPR029016">
    <property type="entry name" value="GAF-like_dom_sf"/>
</dbReference>
<comment type="catalytic activity">
    <reaction evidence="3">
        <text>2 GTP = 3',3'-c-di-GMP + 2 diphosphate</text>
        <dbReference type="Rhea" id="RHEA:24898"/>
        <dbReference type="ChEBI" id="CHEBI:33019"/>
        <dbReference type="ChEBI" id="CHEBI:37565"/>
        <dbReference type="ChEBI" id="CHEBI:58805"/>
        <dbReference type="EC" id="2.7.7.65"/>
    </reaction>
</comment>
<name>A0A831WBP6_9GAMM</name>
<dbReference type="PANTHER" id="PTHR45138:SF9">
    <property type="entry name" value="DIGUANYLATE CYCLASE DGCM-RELATED"/>
    <property type="match status" value="1"/>
</dbReference>
<dbReference type="Gene3D" id="3.30.70.270">
    <property type="match status" value="1"/>
</dbReference>
<dbReference type="GO" id="GO:0005886">
    <property type="term" value="C:plasma membrane"/>
    <property type="evidence" value="ECO:0007669"/>
    <property type="project" value="TreeGrafter"/>
</dbReference>
<evidence type="ECO:0000256" key="2">
    <source>
        <dbReference type="ARBA" id="ARBA00012528"/>
    </source>
</evidence>
<dbReference type="EMBL" id="DRKP01000172">
    <property type="protein sequence ID" value="HEB97477.1"/>
    <property type="molecule type" value="Genomic_DNA"/>
</dbReference>
<dbReference type="InterPro" id="IPR000160">
    <property type="entry name" value="GGDEF_dom"/>
</dbReference>
<comment type="caution">
    <text evidence="5">The sequence shown here is derived from an EMBL/GenBank/DDBJ whole genome shotgun (WGS) entry which is preliminary data.</text>
</comment>
<dbReference type="PANTHER" id="PTHR45138">
    <property type="entry name" value="REGULATORY COMPONENTS OF SENSORY TRANSDUCTION SYSTEM"/>
    <property type="match status" value="1"/>
</dbReference>
<reference evidence="5" key="1">
    <citation type="journal article" date="2020" name="mSystems">
        <title>Genome- and Community-Level Interaction Insights into Carbon Utilization and Element Cycling Functions of Hydrothermarchaeota in Hydrothermal Sediment.</title>
        <authorList>
            <person name="Zhou Z."/>
            <person name="Liu Y."/>
            <person name="Xu W."/>
            <person name="Pan J."/>
            <person name="Luo Z.H."/>
            <person name="Li M."/>
        </authorList>
    </citation>
    <scope>NUCLEOTIDE SEQUENCE [LARGE SCALE GENOMIC DNA]</scope>
    <source>
        <strain evidence="5">HyVt-443</strain>
    </source>
</reference>
<dbReference type="FunFam" id="3.30.70.270:FF:000001">
    <property type="entry name" value="Diguanylate cyclase domain protein"/>
    <property type="match status" value="1"/>
</dbReference>
<dbReference type="PROSITE" id="PS50887">
    <property type="entry name" value="GGDEF"/>
    <property type="match status" value="1"/>
</dbReference>
<dbReference type="CDD" id="cd01949">
    <property type="entry name" value="GGDEF"/>
    <property type="match status" value="1"/>
</dbReference>
<proteinExistence type="predicted"/>
<dbReference type="Pfam" id="PF00990">
    <property type="entry name" value="GGDEF"/>
    <property type="match status" value="1"/>
</dbReference>
<dbReference type="EC" id="2.7.7.65" evidence="2"/>
<dbReference type="SUPFAM" id="SSF55781">
    <property type="entry name" value="GAF domain-like"/>
    <property type="match status" value="1"/>
</dbReference>
<dbReference type="InterPro" id="IPR029787">
    <property type="entry name" value="Nucleotide_cyclase"/>
</dbReference>
<dbReference type="SUPFAM" id="SSF55073">
    <property type="entry name" value="Nucleotide cyclase"/>
    <property type="match status" value="1"/>
</dbReference>
<gene>
    <name evidence="5" type="ORF">ENI96_13725</name>
</gene>
<dbReference type="InterPro" id="IPR003018">
    <property type="entry name" value="GAF"/>
</dbReference>